<sequence>MDISIEMDRKALTEDGTAVAWAPRPANGGDLRGPQLYSITAHVLSPDHLSSLPACLSVWATGPPYILRLPSKKTEEVGWEEQLTQRRRQPKQNVAGHSVSVPRGSATDFVQSDPPIWTKYRRGLRRDLMILHLTSGSSAILSAKPSRGRTSD</sequence>
<evidence type="ECO:0000313" key="3">
    <source>
        <dbReference type="Proteomes" id="UP001152798"/>
    </source>
</evidence>
<name>A0A9P0GZC3_NEZVI</name>
<organism evidence="2 3">
    <name type="scientific">Nezara viridula</name>
    <name type="common">Southern green stink bug</name>
    <name type="synonym">Cimex viridulus</name>
    <dbReference type="NCBI Taxonomy" id="85310"/>
    <lineage>
        <taxon>Eukaryota</taxon>
        <taxon>Metazoa</taxon>
        <taxon>Ecdysozoa</taxon>
        <taxon>Arthropoda</taxon>
        <taxon>Hexapoda</taxon>
        <taxon>Insecta</taxon>
        <taxon>Pterygota</taxon>
        <taxon>Neoptera</taxon>
        <taxon>Paraneoptera</taxon>
        <taxon>Hemiptera</taxon>
        <taxon>Heteroptera</taxon>
        <taxon>Panheteroptera</taxon>
        <taxon>Pentatomomorpha</taxon>
        <taxon>Pentatomoidea</taxon>
        <taxon>Pentatomidae</taxon>
        <taxon>Pentatominae</taxon>
        <taxon>Nezara</taxon>
    </lineage>
</organism>
<proteinExistence type="predicted"/>
<evidence type="ECO:0000256" key="1">
    <source>
        <dbReference type="SAM" id="MobiDB-lite"/>
    </source>
</evidence>
<protein>
    <submittedName>
        <fullName evidence="2">Uncharacterized protein</fullName>
    </submittedName>
</protein>
<keyword evidence="3" id="KW-1185">Reference proteome</keyword>
<accession>A0A9P0GZC3</accession>
<evidence type="ECO:0000313" key="2">
    <source>
        <dbReference type="EMBL" id="CAH1389056.1"/>
    </source>
</evidence>
<dbReference type="AlphaFoldDB" id="A0A9P0GZC3"/>
<dbReference type="Proteomes" id="UP001152798">
    <property type="component" value="Chromosome 1"/>
</dbReference>
<dbReference type="EMBL" id="OV725077">
    <property type="protein sequence ID" value="CAH1389056.1"/>
    <property type="molecule type" value="Genomic_DNA"/>
</dbReference>
<gene>
    <name evidence="2" type="ORF">NEZAVI_LOCUS526</name>
</gene>
<feature type="region of interest" description="Disordered" evidence="1">
    <location>
        <begin position="83"/>
        <end position="105"/>
    </location>
</feature>
<reference evidence="2" key="1">
    <citation type="submission" date="2022-01" db="EMBL/GenBank/DDBJ databases">
        <authorList>
            <person name="King R."/>
        </authorList>
    </citation>
    <scope>NUCLEOTIDE SEQUENCE</scope>
</reference>